<organism evidence="1 2">
    <name type="scientific">Trichonephila inaurata madagascariensis</name>
    <dbReference type="NCBI Taxonomy" id="2747483"/>
    <lineage>
        <taxon>Eukaryota</taxon>
        <taxon>Metazoa</taxon>
        <taxon>Ecdysozoa</taxon>
        <taxon>Arthropoda</taxon>
        <taxon>Chelicerata</taxon>
        <taxon>Arachnida</taxon>
        <taxon>Araneae</taxon>
        <taxon>Araneomorphae</taxon>
        <taxon>Entelegynae</taxon>
        <taxon>Araneoidea</taxon>
        <taxon>Nephilidae</taxon>
        <taxon>Trichonephila</taxon>
        <taxon>Trichonephila inaurata</taxon>
    </lineage>
</organism>
<protein>
    <submittedName>
        <fullName evidence="1">Uncharacterized protein</fullName>
    </submittedName>
</protein>
<sequence>MHVANKQSTGQLANQVVVSKCPEVARSTTAGYSERVFISKRTISNSNHLLKLLVQSKSATKTNAQTANDPARHSRLLVQDLISNKIKLPMIQTCSQCLVVGRQACQVLAVAITISQVQVAG</sequence>
<dbReference type="Proteomes" id="UP000886998">
    <property type="component" value="Unassembled WGS sequence"/>
</dbReference>
<comment type="caution">
    <text evidence="1">The sequence shown here is derived from an EMBL/GenBank/DDBJ whole genome shotgun (WGS) entry which is preliminary data.</text>
</comment>
<accession>A0A8X6Y360</accession>
<reference evidence="1" key="1">
    <citation type="submission" date="2020-08" db="EMBL/GenBank/DDBJ databases">
        <title>Multicomponent nature underlies the extraordinary mechanical properties of spider dragline silk.</title>
        <authorList>
            <person name="Kono N."/>
            <person name="Nakamura H."/>
            <person name="Mori M."/>
            <person name="Yoshida Y."/>
            <person name="Ohtoshi R."/>
            <person name="Malay A.D."/>
            <person name="Moran D.A.P."/>
            <person name="Tomita M."/>
            <person name="Numata K."/>
            <person name="Arakawa K."/>
        </authorList>
    </citation>
    <scope>NUCLEOTIDE SEQUENCE</scope>
</reference>
<gene>
    <name evidence="1" type="ORF">TNIN_36871</name>
</gene>
<evidence type="ECO:0000313" key="1">
    <source>
        <dbReference type="EMBL" id="GFY65185.1"/>
    </source>
</evidence>
<evidence type="ECO:0000313" key="2">
    <source>
        <dbReference type="Proteomes" id="UP000886998"/>
    </source>
</evidence>
<name>A0A8X6Y360_9ARAC</name>
<keyword evidence="2" id="KW-1185">Reference proteome</keyword>
<proteinExistence type="predicted"/>
<dbReference type="EMBL" id="BMAV01015538">
    <property type="protein sequence ID" value="GFY65185.1"/>
    <property type="molecule type" value="Genomic_DNA"/>
</dbReference>
<dbReference type="AlphaFoldDB" id="A0A8X6Y360"/>